<evidence type="ECO:0000313" key="2">
    <source>
        <dbReference type="Proteomes" id="UP000239425"/>
    </source>
</evidence>
<evidence type="ECO:0000313" key="1">
    <source>
        <dbReference type="EMBL" id="PPE03314.1"/>
    </source>
</evidence>
<organism evidence="1 2">
    <name type="scientific">Holospora curviuscula</name>
    <dbReference type="NCBI Taxonomy" id="1082868"/>
    <lineage>
        <taxon>Bacteria</taxon>
        <taxon>Pseudomonadati</taxon>
        <taxon>Pseudomonadota</taxon>
        <taxon>Alphaproteobacteria</taxon>
        <taxon>Holosporales</taxon>
        <taxon>Holosporaceae</taxon>
        <taxon>Holospora</taxon>
    </lineage>
</organism>
<sequence length="87" mass="9964">MLPPGECSDYTKALDLMENFDFKTLLANKSYDADEIVHYAGSNKAVILIRSMRKNLREFDAALYKALYSSRANVQQVNPFQAHYTQI</sequence>
<dbReference type="EMBL" id="PHHC01000114">
    <property type="protein sequence ID" value="PPE03314.1"/>
    <property type="molecule type" value="Genomic_DNA"/>
</dbReference>
<protein>
    <recommendedName>
        <fullName evidence="3">Transposase IS4-like domain-containing protein</fullName>
    </recommendedName>
</protein>
<dbReference type="AlphaFoldDB" id="A0A2S5R7M4"/>
<proteinExistence type="predicted"/>
<gene>
    <name evidence="1" type="ORF">HCUR_01248</name>
</gene>
<dbReference type="Proteomes" id="UP000239425">
    <property type="component" value="Unassembled WGS sequence"/>
</dbReference>
<reference evidence="1 2" key="1">
    <citation type="submission" date="2017-11" db="EMBL/GenBank/DDBJ databases">
        <title>Comparative genomic analysis of Holospora spp., intranuclear symbionts of paramecia.</title>
        <authorList>
            <person name="Garushyants S.K."/>
            <person name="Beliavskaya A."/>
            <person name="Malko D.B."/>
            <person name="Logacheva M.D."/>
            <person name="Rautian M.S."/>
            <person name="Gelfand M.S."/>
        </authorList>
    </citation>
    <scope>NUCLEOTIDE SEQUENCE [LARGE SCALE GENOMIC DNA]</scope>
    <source>
        <strain evidence="2">02AZ16</strain>
    </source>
</reference>
<keyword evidence="2" id="KW-1185">Reference proteome</keyword>
<comment type="caution">
    <text evidence="1">The sequence shown here is derived from an EMBL/GenBank/DDBJ whole genome shotgun (WGS) entry which is preliminary data.</text>
</comment>
<accession>A0A2S5R7M4</accession>
<name>A0A2S5R7M4_9PROT</name>
<evidence type="ECO:0008006" key="3">
    <source>
        <dbReference type="Google" id="ProtNLM"/>
    </source>
</evidence>